<keyword evidence="1" id="KW-1133">Transmembrane helix</keyword>
<dbReference type="Gene3D" id="3.30.70.2390">
    <property type="match status" value="1"/>
</dbReference>
<feature type="transmembrane region" description="Helical" evidence="1">
    <location>
        <begin position="36"/>
        <end position="58"/>
    </location>
</feature>
<reference evidence="3" key="1">
    <citation type="submission" date="2022-01" db="EMBL/GenBank/DDBJ databases">
        <title>Microbacterium eymi and Microbacterium rhizovicinus sp. nov., isolated from the rhizospheric soil of Elymus tsukushiensis, a plant native to the Dokdo Islands, Republic of Korea.</title>
        <authorList>
            <person name="Hwang Y.J."/>
        </authorList>
    </citation>
    <scope>NUCLEOTIDE SEQUENCE</scope>
    <source>
        <strain evidence="3">KUDC0405</strain>
    </source>
</reference>
<protein>
    <submittedName>
        <fullName evidence="3">LytR C-terminal domain-containing protein</fullName>
    </submittedName>
</protein>
<dbReference type="EMBL" id="CP091139">
    <property type="protein sequence ID" value="UUT35010.1"/>
    <property type="molecule type" value="Genomic_DNA"/>
</dbReference>
<dbReference type="Pfam" id="PF13399">
    <property type="entry name" value="LytR_C"/>
    <property type="match status" value="1"/>
</dbReference>
<evidence type="ECO:0000256" key="1">
    <source>
        <dbReference type="SAM" id="Phobius"/>
    </source>
</evidence>
<gene>
    <name evidence="3" type="ORF">L2X98_32240</name>
</gene>
<accession>A0ABY5NIL7</accession>
<keyword evidence="1" id="KW-0812">Transmembrane</keyword>
<evidence type="ECO:0000259" key="2">
    <source>
        <dbReference type="Pfam" id="PF13399"/>
    </source>
</evidence>
<name>A0ABY5NIL7_9MICO</name>
<proteinExistence type="predicted"/>
<feature type="domain" description="LytR/CpsA/Psr regulator C-terminal" evidence="2">
    <location>
        <begin position="87"/>
        <end position="162"/>
    </location>
</feature>
<keyword evidence="4" id="KW-1185">Reference proteome</keyword>
<evidence type="ECO:0000313" key="3">
    <source>
        <dbReference type="EMBL" id="UUT35010.1"/>
    </source>
</evidence>
<organism evidence="3 4">
    <name type="scientific">Microbacterium elymi</name>
    <dbReference type="NCBI Taxonomy" id="2909587"/>
    <lineage>
        <taxon>Bacteria</taxon>
        <taxon>Bacillati</taxon>
        <taxon>Actinomycetota</taxon>
        <taxon>Actinomycetes</taxon>
        <taxon>Micrococcales</taxon>
        <taxon>Microbacteriaceae</taxon>
        <taxon>Microbacterium</taxon>
    </lineage>
</organism>
<dbReference type="RefSeq" id="WP_259611551.1">
    <property type="nucleotide sequence ID" value="NZ_CP091139.2"/>
</dbReference>
<keyword evidence="1" id="KW-0472">Membrane</keyword>
<evidence type="ECO:0000313" key="4">
    <source>
        <dbReference type="Proteomes" id="UP001054811"/>
    </source>
</evidence>
<dbReference type="InterPro" id="IPR027381">
    <property type="entry name" value="LytR/CpsA/Psr_C"/>
</dbReference>
<dbReference type="Proteomes" id="UP001054811">
    <property type="component" value="Chromosome"/>
</dbReference>
<sequence>MPRSTYPRDSFDDLPADAGRVGAHRAENPRLHAGAVIAWGAIATIVLIALGVFGTMLATGRLGPGATTAPTAAPTPSVTPVVDTGYSILILNATGVAGQATTAKNAVVHAGWAAGSVSPGEAGSTYPTTTVYYVLPEDAAAAAGLAEVVGGAAVVQSDKYQATGDPQAQR</sequence>